<dbReference type="Proteomes" id="UP001324427">
    <property type="component" value="Unassembled WGS sequence"/>
</dbReference>
<sequence>MVKKRYVAATLACIAWIVLANPSAHAGSSAVLPILTLPACNDTSGIQSLDQVSGQHAAAASYMKQQIPWQQHLLDHSRDRLPEACRKAKTARIAGEQVFVNSAAAFASQARNFRERLTTEFCLPSEVVGGWVVGDDKQAREKAFGEVYNRHEELLAAFRMAYVHDPWLEGWLDGNRKQKW</sequence>
<reference evidence="2 3" key="1">
    <citation type="submission" date="2021-11" db="EMBL/GenBank/DDBJ databases">
        <title>Black yeast isolated from Biological Soil Crust.</title>
        <authorList>
            <person name="Kurbessoian T."/>
        </authorList>
    </citation>
    <scope>NUCLEOTIDE SEQUENCE [LARGE SCALE GENOMIC DNA]</scope>
    <source>
        <strain evidence="2 3">CCFEE 5522</strain>
    </source>
</reference>
<dbReference type="EMBL" id="JAVFHQ010000009">
    <property type="protein sequence ID" value="KAK4547963.1"/>
    <property type="molecule type" value="Genomic_DNA"/>
</dbReference>
<evidence type="ECO:0000313" key="2">
    <source>
        <dbReference type="EMBL" id="KAK4547963.1"/>
    </source>
</evidence>
<evidence type="ECO:0000256" key="1">
    <source>
        <dbReference type="SAM" id="SignalP"/>
    </source>
</evidence>
<keyword evidence="3" id="KW-1185">Reference proteome</keyword>
<feature type="chain" id="PRO_5043440629" evidence="1">
    <location>
        <begin position="21"/>
        <end position="180"/>
    </location>
</feature>
<evidence type="ECO:0000313" key="3">
    <source>
        <dbReference type="Proteomes" id="UP001324427"/>
    </source>
</evidence>
<organism evidence="2 3">
    <name type="scientific">Oleoguttula mirabilis</name>
    <dbReference type="NCBI Taxonomy" id="1507867"/>
    <lineage>
        <taxon>Eukaryota</taxon>
        <taxon>Fungi</taxon>
        <taxon>Dikarya</taxon>
        <taxon>Ascomycota</taxon>
        <taxon>Pezizomycotina</taxon>
        <taxon>Dothideomycetes</taxon>
        <taxon>Dothideomycetidae</taxon>
        <taxon>Mycosphaerellales</taxon>
        <taxon>Teratosphaeriaceae</taxon>
        <taxon>Oleoguttula</taxon>
    </lineage>
</organism>
<gene>
    <name evidence="2" type="ORF">LTR36_010682</name>
</gene>
<feature type="signal peptide" evidence="1">
    <location>
        <begin position="1"/>
        <end position="20"/>
    </location>
</feature>
<name>A0AAV9JR33_9PEZI</name>
<protein>
    <submittedName>
        <fullName evidence="2">Uncharacterized protein</fullName>
    </submittedName>
</protein>
<keyword evidence="1" id="KW-0732">Signal</keyword>
<proteinExistence type="predicted"/>
<dbReference type="AlphaFoldDB" id="A0AAV9JR33"/>
<comment type="caution">
    <text evidence="2">The sequence shown here is derived from an EMBL/GenBank/DDBJ whole genome shotgun (WGS) entry which is preliminary data.</text>
</comment>
<accession>A0AAV9JR33</accession>